<dbReference type="OrthoDB" id="4362101at2759"/>
<proteinExistence type="predicted"/>
<protein>
    <recommendedName>
        <fullName evidence="4">Myb-like domain-containing protein</fullName>
    </recommendedName>
</protein>
<dbReference type="InterPro" id="IPR009057">
    <property type="entry name" value="Homeodomain-like_sf"/>
</dbReference>
<dbReference type="SUPFAM" id="SSF46689">
    <property type="entry name" value="Homeodomain-like"/>
    <property type="match status" value="1"/>
</dbReference>
<dbReference type="InterPro" id="IPR001005">
    <property type="entry name" value="SANT/Myb"/>
</dbReference>
<feature type="region of interest" description="Disordered" evidence="1">
    <location>
        <begin position="40"/>
        <end position="78"/>
    </location>
</feature>
<feature type="compositionally biased region" description="Polar residues" evidence="1">
    <location>
        <begin position="407"/>
        <end position="419"/>
    </location>
</feature>
<evidence type="ECO:0000313" key="2">
    <source>
        <dbReference type="EMBL" id="KAJ5215282.1"/>
    </source>
</evidence>
<dbReference type="Proteomes" id="UP001150904">
    <property type="component" value="Unassembled WGS sequence"/>
</dbReference>
<feature type="region of interest" description="Disordered" evidence="1">
    <location>
        <begin position="112"/>
        <end position="173"/>
    </location>
</feature>
<dbReference type="Pfam" id="PF13921">
    <property type="entry name" value="Myb_DNA-bind_6"/>
    <property type="match status" value="1"/>
</dbReference>
<evidence type="ECO:0000256" key="1">
    <source>
        <dbReference type="SAM" id="MobiDB-lite"/>
    </source>
</evidence>
<reference evidence="2" key="1">
    <citation type="submission" date="2022-12" db="EMBL/GenBank/DDBJ databases">
        <authorList>
            <person name="Petersen C."/>
        </authorList>
    </citation>
    <scope>NUCLEOTIDE SEQUENCE</scope>
    <source>
        <strain evidence="2">IBT 15544</strain>
    </source>
</reference>
<feature type="region of interest" description="Disordered" evidence="1">
    <location>
        <begin position="343"/>
        <end position="425"/>
    </location>
</feature>
<feature type="compositionally biased region" description="Polar residues" evidence="1">
    <location>
        <begin position="192"/>
        <end position="207"/>
    </location>
</feature>
<sequence>MTISLDNISFYSQPPPAKPPPCTFPVSCWKPYETPLASRAISRALPPRAPSPRTTITLASDTRPDVSPQSRAPAREDNDLRAVCNEFDIELERIVRAQNYQVTREADLTLHRDLGLPNGDDSDGPQDQCTSSVPEHPDQCPFVESVSDSDPASIAAKPDLHHFGPPFDPTEKLELHRDSTPLLGACYETKNDSTSSEVSFPSTRASPSPSPDILESARHPQAGPVAGVVTGHESAADDTKAGPESSGDRAEGQRDGMILVQSVQTSSPSVKEAGLGNYETSRLTEESQATVLDRFGPRIRPLEQSKGPLTHARFLRPQPSTDAAWSKRLPTVSVLIPARRTDDLVSSTKTNPPTGARRFRRRGGGDSSNLHHDRATRALTGEDSPLSGGSNSKTRGRPRKRPKRATENTSASTNEQFPNPSVGGLDVALGKTQEIFGRGILRIQAHGPRHVFFMSFLPEEPHQPSIPTTFEDEEENSRSRDSGEPAHCENEIGNQYSEQPSQKGSRAGKSTGRAQALSKDDQLLIELKEERSLPWKRIAEYFPGRSVGSLQVRYCTRLKGRKAGNSGRSGRNSNVTSGSSYRGTSCEAVQAADEASPLVSSTFSMLGRVERYTTFQIGIHQTGAASSFVNVLIPIGAIGPKS</sequence>
<dbReference type="RefSeq" id="XP_058311095.1">
    <property type="nucleotide sequence ID" value="XM_058448751.1"/>
</dbReference>
<gene>
    <name evidence="2" type="ORF">N7498_001689</name>
</gene>
<feature type="region of interest" description="Disordered" evidence="1">
    <location>
        <begin position="561"/>
        <end position="581"/>
    </location>
</feature>
<organism evidence="2 3">
    <name type="scientific">Penicillium cinerascens</name>
    <dbReference type="NCBI Taxonomy" id="70096"/>
    <lineage>
        <taxon>Eukaryota</taxon>
        <taxon>Fungi</taxon>
        <taxon>Dikarya</taxon>
        <taxon>Ascomycota</taxon>
        <taxon>Pezizomycotina</taxon>
        <taxon>Eurotiomycetes</taxon>
        <taxon>Eurotiomycetidae</taxon>
        <taxon>Eurotiales</taxon>
        <taxon>Aspergillaceae</taxon>
        <taxon>Penicillium</taxon>
    </lineage>
</organism>
<feature type="compositionally biased region" description="Polar residues" evidence="1">
    <location>
        <begin position="492"/>
        <end position="504"/>
    </location>
</feature>
<feature type="compositionally biased region" description="Basic residues" evidence="1">
    <location>
        <begin position="394"/>
        <end position="403"/>
    </location>
</feature>
<feature type="region of interest" description="Disordered" evidence="1">
    <location>
        <begin position="185"/>
        <end position="218"/>
    </location>
</feature>
<feature type="region of interest" description="Disordered" evidence="1">
    <location>
        <begin position="459"/>
        <end position="515"/>
    </location>
</feature>
<keyword evidence="3" id="KW-1185">Reference proteome</keyword>
<accession>A0A9W9TA69</accession>
<dbReference type="GeneID" id="83176052"/>
<dbReference type="AlphaFoldDB" id="A0A9W9TA69"/>
<name>A0A9W9TA69_9EURO</name>
<feature type="compositionally biased region" description="Basic and acidic residues" evidence="1">
    <location>
        <begin position="234"/>
        <end position="253"/>
    </location>
</feature>
<dbReference type="EMBL" id="JAPQKR010000005">
    <property type="protein sequence ID" value="KAJ5215282.1"/>
    <property type="molecule type" value="Genomic_DNA"/>
</dbReference>
<dbReference type="CDD" id="cd00167">
    <property type="entry name" value="SANT"/>
    <property type="match status" value="1"/>
</dbReference>
<comment type="caution">
    <text evidence="2">The sequence shown here is derived from an EMBL/GenBank/DDBJ whole genome shotgun (WGS) entry which is preliminary data.</text>
</comment>
<evidence type="ECO:0000313" key="3">
    <source>
        <dbReference type="Proteomes" id="UP001150904"/>
    </source>
</evidence>
<reference evidence="2" key="2">
    <citation type="journal article" date="2023" name="IMA Fungus">
        <title>Comparative genomic study of the Penicillium genus elucidates a diverse pangenome and 15 lateral gene transfer events.</title>
        <authorList>
            <person name="Petersen C."/>
            <person name="Sorensen T."/>
            <person name="Nielsen M.R."/>
            <person name="Sondergaard T.E."/>
            <person name="Sorensen J.L."/>
            <person name="Fitzpatrick D.A."/>
            <person name="Frisvad J.C."/>
            <person name="Nielsen K.L."/>
        </authorList>
    </citation>
    <scope>NUCLEOTIDE SEQUENCE</scope>
    <source>
        <strain evidence="2">IBT 15544</strain>
    </source>
</reference>
<feature type="region of interest" description="Disordered" evidence="1">
    <location>
        <begin position="231"/>
        <end position="253"/>
    </location>
</feature>
<feature type="compositionally biased region" description="Polar residues" evidence="1">
    <location>
        <begin position="344"/>
        <end position="353"/>
    </location>
</feature>
<feature type="compositionally biased region" description="Polar residues" evidence="1">
    <location>
        <begin position="566"/>
        <end position="581"/>
    </location>
</feature>
<evidence type="ECO:0008006" key="4">
    <source>
        <dbReference type="Google" id="ProtNLM"/>
    </source>
</evidence>
<feature type="compositionally biased region" description="Basic and acidic residues" evidence="1">
    <location>
        <begin position="476"/>
        <end position="490"/>
    </location>
</feature>